<dbReference type="CDD" id="cd00684">
    <property type="entry name" value="Terpene_cyclase_plant_C1"/>
    <property type="match status" value="1"/>
</dbReference>
<reference evidence="5 6" key="1">
    <citation type="journal article" date="2024" name="G3 (Bethesda)">
        <title>Genome assembly of Hibiscus sabdariffa L. provides insights into metabolisms of medicinal natural products.</title>
        <authorList>
            <person name="Kim T."/>
        </authorList>
    </citation>
    <scope>NUCLEOTIDE SEQUENCE [LARGE SCALE GENOMIC DNA]</scope>
    <source>
        <strain evidence="5">TK-2024</strain>
        <tissue evidence="5">Old leaves</tissue>
    </source>
</reference>
<dbReference type="InterPro" id="IPR044814">
    <property type="entry name" value="Terpene_cyclase_plant_C1"/>
</dbReference>
<dbReference type="SFLD" id="SFLDS00005">
    <property type="entry name" value="Isoprenoid_Synthase_Type_I"/>
    <property type="match status" value="1"/>
</dbReference>
<dbReference type="Pfam" id="PF01397">
    <property type="entry name" value="Terpene_synth"/>
    <property type="match status" value="2"/>
</dbReference>
<dbReference type="SFLD" id="SFLDG01019">
    <property type="entry name" value="Terpene_Cyclase_Like_1_C_Termi"/>
    <property type="match status" value="1"/>
</dbReference>
<feature type="domain" description="Terpene synthase N-terminal" evidence="3">
    <location>
        <begin position="7"/>
        <end position="70"/>
    </location>
</feature>
<dbReference type="SUPFAM" id="SSF48239">
    <property type="entry name" value="Terpenoid cyclases/Protein prenyltransferases"/>
    <property type="match status" value="2"/>
</dbReference>
<dbReference type="InterPro" id="IPR036965">
    <property type="entry name" value="Terpene_synth_N_sf"/>
</dbReference>
<accession>A0ABR2TWF8</accession>
<comment type="caution">
    <text evidence="5">The sequence shown here is derived from an EMBL/GenBank/DDBJ whole genome shotgun (WGS) entry which is preliminary data.</text>
</comment>
<keyword evidence="6" id="KW-1185">Reference proteome</keyword>
<dbReference type="Gene3D" id="1.50.10.130">
    <property type="entry name" value="Terpene synthase, N-terminal domain"/>
    <property type="match status" value="2"/>
</dbReference>
<evidence type="ECO:0000259" key="4">
    <source>
        <dbReference type="Pfam" id="PF03936"/>
    </source>
</evidence>
<dbReference type="EMBL" id="JBBPBN010000004">
    <property type="protein sequence ID" value="KAK9041646.1"/>
    <property type="molecule type" value="Genomic_DNA"/>
</dbReference>
<evidence type="ECO:0000259" key="3">
    <source>
        <dbReference type="Pfam" id="PF01397"/>
    </source>
</evidence>
<dbReference type="Proteomes" id="UP001396334">
    <property type="component" value="Unassembled WGS sequence"/>
</dbReference>
<dbReference type="InterPro" id="IPR034741">
    <property type="entry name" value="Terpene_cyclase-like_1_C"/>
</dbReference>
<name>A0ABR2TWF8_9ROSI</name>
<dbReference type="InterPro" id="IPR005630">
    <property type="entry name" value="Terpene_synthase_metal-bd"/>
</dbReference>
<dbReference type="InterPro" id="IPR008930">
    <property type="entry name" value="Terpenoid_cyclase/PrenylTrfase"/>
</dbReference>
<evidence type="ECO:0008006" key="7">
    <source>
        <dbReference type="Google" id="ProtNLM"/>
    </source>
</evidence>
<keyword evidence="2" id="KW-0460">Magnesium</keyword>
<gene>
    <name evidence="5" type="ORF">V6N11_016737</name>
</gene>
<dbReference type="PANTHER" id="PTHR31225">
    <property type="entry name" value="OS04G0344100 PROTEIN-RELATED"/>
    <property type="match status" value="1"/>
</dbReference>
<dbReference type="SFLD" id="SFLDG01014">
    <property type="entry name" value="Terpene_Cyclase_Like_1_N-term"/>
    <property type="match status" value="1"/>
</dbReference>
<protein>
    <recommendedName>
        <fullName evidence="7">(+)-delta-cadinene synthase</fullName>
    </recommendedName>
</protein>
<dbReference type="InterPro" id="IPR001906">
    <property type="entry name" value="Terpene_synth_N"/>
</dbReference>
<dbReference type="PANTHER" id="PTHR31225:SF240">
    <property type="entry name" value="(+)-DELTA-CADINENE SYNTHASE"/>
    <property type="match status" value="1"/>
</dbReference>
<sequence length="636" mass="73503">MIPVDVDHELLQKLRLIDTIKRLGVSYHFETEIEEALHRVYELDGQDDQTLEATSLRFRLLRESGFPVPSVGKEMSWSKLPSSTQGSISNRSRPLANFPPNVWGDIFLNPSKMNIDGATQLQHQELKEEVRRMILVDVDDELLQKLRLIDTIKRLGVSYHFETEIDEALHYVFELDGQDNQTLEATSLRFRLLRESGFPVPCETFGRFKDDEGKFSKSLTSDVKGLLELYEAAHLLVHGEEILEEALVFTTAYLESAKAGGILECPLSALVSNALYQPIRKALPRLHARRFIAIYQDDTSHNKTLLKFAVLDFNLLQNSHKEELCKLSRWWKDLDFSTKLPFARDRLVEGYFWMLGMYFEPKYSLGREILTKIITMISIMDDIYDSYGIFEELQLFTNAIQRWNIDYIDQLPEYMKLFYKPLLDIYREAEETMAKQGQSYSVQYSINKLKQLSESYFLEFKWYHENYIPTLEEYMRVATISIGAIGLVITSFIGMGDVLTPVIFNWAFNNPKIIVACSIHGRLFDDIVSHKFEQERGHSASAVECYMKEHVVSEEEACNELKKQVDNVWKDINHEMIFSETSKLVPVSFLTRVLNLIRTTEFMYMIGDGYTHVGKTTKDGINALLIDPIPVSTSKN</sequence>
<dbReference type="Pfam" id="PF03936">
    <property type="entry name" value="Terpene_synth_C"/>
    <property type="match status" value="1"/>
</dbReference>
<evidence type="ECO:0000313" key="5">
    <source>
        <dbReference type="EMBL" id="KAK9041646.1"/>
    </source>
</evidence>
<feature type="domain" description="Terpene synthase metal-binding" evidence="4">
    <location>
        <begin position="332"/>
        <end position="571"/>
    </location>
</feature>
<dbReference type="Gene3D" id="1.10.600.10">
    <property type="entry name" value="Farnesyl Diphosphate Synthase"/>
    <property type="match status" value="1"/>
</dbReference>
<dbReference type="InterPro" id="IPR008949">
    <property type="entry name" value="Isoprenoid_synthase_dom_sf"/>
</dbReference>
<organism evidence="5 6">
    <name type="scientific">Hibiscus sabdariffa</name>
    <name type="common">roselle</name>
    <dbReference type="NCBI Taxonomy" id="183260"/>
    <lineage>
        <taxon>Eukaryota</taxon>
        <taxon>Viridiplantae</taxon>
        <taxon>Streptophyta</taxon>
        <taxon>Embryophyta</taxon>
        <taxon>Tracheophyta</taxon>
        <taxon>Spermatophyta</taxon>
        <taxon>Magnoliopsida</taxon>
        <taxon>eudicotyledons</taxon>
        <taxon>Gunneridae</taxon>
        <taxon>Pentapetalae</taxon>
        <taxon>rosids</taxon>
        <taxon>malvids</taxon>
        <taxon>Malvales</taxon>
        <taxon>Malvaceae</taxon>
        <taxon>Malvoideae</taxon>
        <taxon>Hibiscus</taxon>
    </lineage>
</organism>
<evidence type="ECO:0000256" key="2">
    <source>
        <dbReference type="ARBA" id="ARBA00022842"/>
    </source>
</evidence>
<keyword evidence="1" id="KW-0479">Metal-binding</keyword>
<evidence type="ECO:0000313" key="6">
    <source>
        <dbReference type="Proteomes" id="UP001396334"/>
    </source>
</evidence>
<evidence type="ECO:0000256" key="1">
    <source>
        <dbReference type="ARBA" id="ARBA00022723"/>
    </source>
</evidence>
<proteinExistence type="predicted"/>
<dbReference type="InterPro" id="IPR050148">
    <property type="entry name" value="Terpene_synthase-like"/>
</dbReference>
<dbReference type="SUPFAM" id="SSF48576">
    <property type="entry name" value="Terpenoid synthases"/>
    <property type="match status" value="1"/>
</dbReference>
<feature type="domain" description="Terpene synthase N-terminal" evidence="3">
    <location>
        <begin position="103"/>
        <end position="275"/>
    </location>
</feature>